<evidence type="ECO:0000259" key="9">
    <source>
        <dbReference type="PROSITE" id="PS51192"/>
    </source>
</evidence>
<evidence type="ECO:0000256" key="7">
    <source>
        <dbReference type="RuleBase" id="RU000492"/>
    </source>
</evidence>
<evidence type="ECO:0000256" key="6">
    <source>
        <dbReference type="PROSITE-ProRule" id="PRU00552"/>
    </source>
</evidence>
<feature type="domain" description="Helicase ATP-binding" evidence="9">
    <location>
        <begin position="35"/>
        <end position="206"/>
    </location>
</feature>
<evidence type="ECO:0000313" key="13">
    <source>
        <dbReference type="Proteomes" id="UP000219440"/>
    </source>
</evidence>
<dbReference type="GO" id="GO:0005524">
    <property type="term" value="F:ATP binding"/>
    <property type="evidence" value="ECO:0007669"/>
    <property type="project" value="UniProtKB-KW"/>
</dbReference>
<feature type="short sequence motif" description="Q motif" evidence="6">
    <location>
        <begin position="4"/>
        <end position="32"/>
    </location>
</feature>
<dbReference type="InterPro" id="IPR027417">
    <property type="entry name" value="P-loop_NTPase"/>
</dbReference>
<dbReference type="PROSITE" id="PS51192">
    <property type="entry name" value="HELICASE_ATP_BIND_1"/>
    <property type="match status" value="1"/>
</dbReference>
<dbReference type="PANTHER" id="PTHR47963:SF8">
    <property type="entry name" value="ATP-DEPENDENT RNA HELICASE DEAD"/>
    <property type="match status" value="1"/>
</dbReference>
<feature type="compositionally biased region" description="Basic and acidic residues" evidence="8">
    <location>
        <begin position="413"/>
        <end position="426"/>
    </location>
</feature>
<dbReference type="InterPro" id="IPR014014">
    <property type="entry name" value="RNA_helicase_DEAD_Q_motif"/>
</dbReference>
<keyword evidence="5 7" id="KW-0067">ATP-binding</keyword>
<dbReference type="GO" id="GO:0016787">
    <property type="term" value="F:hydrolase activity"/>
    <property type="evidence" value="ECO:0007669"/>
    <property type="project" value="UniProtKB-KW"/>
</dbReference>
<evidence type="ECO:0000259" key="11">
    <source>
        <dbReference type="PROSITE" id="PS51195"/>
    </source>
</evidence>
<dbReference type="InterPro" id="IPR050547">
    <property type="entry name" value="DEAD_box_RNA_helicases"/>
</dbReference>
<dbReference type="InterPro" id="IPR014001">
    <property type="entry name" value="Helicase_ATP-bd"/>
</dbReference>
<feature type="domain" description="DEAD-box RNA helicase Q" evidence="11">
    <location>
        <begin position="4"/>
        <end position="32"/>
    </location>
</feature>
<dbReference type="GO" id="GO:0005829">
    <property type="term" value="C:cytosol"/>
    <property type="evidence" value="ECO:0007669"/>
    <property type="project" value="TreeGrafter"/>
</dbReference>
<keyword evidence="2 7" id="KW-0547">Nucleotide-binding</keyword>
<gene>
    <name evidence="12" type="ORF">SAMN06296378_1387</name>
</gene>
<dbReference type="PROSITE" id="PS51195">
    <property type="entry name" value="Q_MOTIF"/>
    <property type="match status" value="1"/>
</dbReference>
<keyword evidence="13" id="KW-1185">Reference proteome</keyword>
<feature type="compositionally biased region" description="Basic and acidic residues" evidence="8">
    <location>
        <begin position="436"/>
        <end position="446"/>
    </location>
</feature>
<dbReference type="GO" id="GO:0005840">
    <property type="term" value="C:ribosome"/>
    <property type="evidence" value="ECO:0007669"/>
    <property type="project" value="TreeGrafter"/>
</dbReference>
<keyword evidence="4 7" id="KW-0347">Helicase</keyword>
<evidence type="ECO:0000256" key="8">
    <source>
        <dbReference type="SAM" id="MobiDB-lite"/>
    </source>
</evidence>
<dbReference type="PROSITE" id="PS00039">
    <property type="entry name" value="DEAD_ATP_HELICASE"/>
    <property type="match status" value="1"/>
</dbReference>
<dbReference type="GO" id="GO:0009409">
    <property type="term" value="P:response to cold"/>
    <property type="evidence" value="ECO:0007669"/>
    <property type="project" value="TreeGrafter"/>
</dbReference>
<dbReference type="Pfam" id="PF00270">
    <property type="entry name" value="DEAD"/>
    <property type="match status" value="1"/>
</dbReference>
<evidence type="ECO:0000256" key="1">
    <source>
        <dbReference type="ARBA" id="ARBA00012552"/>
    </source>
</evidence>
<evidence type="ECO:0000256" key="2">
    <source>
        <dbReference type="ARBA" id="ARBA00022741"/>
    </source>
</evidence>
<dbReference type="GO" id="GO:0003724">
    <property type="term" value="F:RNA helicase activity"/>
    <property type="evidence" value="ECO:0007669"/>
    <property type="project" value="UniProtKB-EC"/>
</dbReference>
<dbReference type="Proteomes" id="UP000219440">
    <property type="component" value="Unassembled WGS sequence"/>
</dbReference>
<evidence type="ECO:0000256" key="5">
    <source>
        <dbReference type="ARBA" id="ARBA00022840"/>
    </source>
</evidence>
<dbReference type="PANTHER" id="PTHR47963">
    <property type="entry name" value="DEAD-BOX ATP-DEPENDENT RNA HELICASE 47, MITOCHONDRIAL"/>
    <property type="match status" value="1"/>
</dbReference>
<dbReference type="InterPro" id="IPR044742">
    <property type="entry name" value="DEAD/DEAH_RhlB"/>
</dbReference>
<evidence type="ECO:0000256" key="3">
    <source>
        <dbReference type="ARBA" id="ARBA00022801"/>
    </source>
</evidence>
<organism evidence="12 13">
    <name type="scientific">Salinibacterium xinjiangense</name>
    <dbReference type="NCBI Taxonomy" id="386302"/>
    <lineage>
        <taxon>Bacteria</taxon>
        <taxon>Bacillati</taxon>
        <taxon>Actinomycetota</taxon>
        <taxon>Actinomycetes</taxon>
        <taxon>Micrococcales</taxon>
        <taxon>Microbacteriaceae</taxon>
        <taxon>Salinibacterium</taxon>
    </lineage>
</organism>
<dbReference type="SMART" id="SM00487">
    <property type="entry name" value="DEXDc"/>
    <property type="match status" value="1"/>
</dbReference>
<dbReference type="SUPFAM" id="SSF52540">
    <property type="entry name" value="P-loop containing nucleoside triphosphate hydrolases"/>
    <property type="match status" value="1"/>
</dbReference>
<dbReference type="AlphaFoldDB" id="A0A2C8ZI32"/>
<comment type="similarity">
    <text evidence="7">Belongs to the DEAD box helicase family.</text>
</comment>
<dbReference type="Pfam" id="PF00271">
    <property type="entry name" value="Helicase_C"/>
    <property type="match status" value="1"/>
</dbReference>
<evidence type="ECO:0000313" key="12">
    <source>
        <dbReference type="EMBL" id="SOE64447.1"/>
    </source>
</evidence>
<sequence>MNLLTFAELNIDQDMVDALATKGIIEPFPIQSQTIPMGLAGQDIIGQAKTGTGKTLGFGLPLLQSLGTDPEPGVKALVVVPTRELCVQVAEDLVLAASNRKTKIAAIYGGKAYEGQVEELRAGAQVVVGTPGRLLDLASQRLLSLKDVKVMVLDEADKMLDLGFLADIEKLFAQTSPTRHTMLFSATMPGPIVALARRFMNKPIHIRATDPNEGLTQANIKHIVYRAHNLDKDEVIARILQSEGRGKTVVFTRTKRAAAKLVEELGDRGFNAAAVHGDLNQEQRERAMAAFKAGKKDILIATDVAARGIDVNDVTHVINHTIPDDHDTYLHRAGRTGRAGKTGIAVTFVDWDDMHKWSLINRALDMGIPEPTETYSSSPHLFTDLDIPEGTKGRLPGAPPARAREAAPSSAGRDGRPPRSGGDHGGRPSQGSGSRPSRERSTDAVRDSAAGGGTHDGAAPSRRSRTRTRRGGSSTPGNTPPTN</sequence>
<dbReference type="PROSITE" id="PS51194">
    <property type="entry name" value="HELICASE_CTER"/>
    <property type="match status" value="1"/>
</dbReference>
<proteinExistence type="inferred from homology"/>
<protein>
    <recommendedName>
        <fullName evidence="1">RNA helicase</fullName>
        <ecNumber evidence="1">3.6.4.13</ecNumber>
    </recommendedName>
</protein>
<dbReference type="InterPro" id="IPR001650">
    <property type="entry name" value="Helicase_C-like"/>
</dbReference>
<evidence type="ECO:0000259" key="10">
    <source>
        <dbReference type="PROSITE" id="PS51194"/>
    </source>
</evidence>
<dbReference type="EMBL" id="OCST01000003">
    <property type="protein sequence ID" value="SOE64447.1"/>
    <property type="molecule type" value="Genomic_DNA"/>
</dbReference>
<name>A0A2C8ZI32_9MICO</name>
<dbReference type="InterPro" id="IPR011545">
    <property type="entry name" value="DEAD/DEAH_box_helicase_dom"/>
</dbReference>
<dbReference type="SMART" id="SM00490">
    <property type="entry name" value="HELICc"/>
    <property type="match status" value="1"/>
</dbReference>
<feature type="region of interest" description="Disordered" evidence="8">
    <location>
        <begin position="371"/>
        <end position="483"/>
    </location>
</feature>
<dbReference type="InterPro" id="IPR000629">
    <property type="entry name" value="RNA-helicase_DEAD-box_CS"/>
</dbReference>
<reference evidence="12 13" key="1">
    <citation type="submission" date="2017-09" db="EMBL/GenBank/DDBJ databases">
        <authorList>
            <person name="Ehlers B."/>
            <person name="Leendertz F.H."/>
        </authorList>
    </citation>
    <scope>NUCLEOTIDE SEQUENCE [LARGE SCALE GENOMIC DNA]</scope>
    <source>
        <strain evidence="12 13">CGMCC 1.05381</strain>
    </source>
</reference>
<dbReference type="CDD" id="cd00268">
    <property type="entry name" value="DEADc"/>
    <property type="match status" value="1"/>
</dbReference>
<dbReference type="GO" id="GO:0033592">
    <property type="term" value="F:RNA strand annealing activity"/>
    <property type="evidence" value="ECO:0007669"/>
    <property type="project" value="TreeGrafter"/>
</dbReference>
<dbReference type="EC" id="3.6.4.13" evidence="1"/>
<accession>A0A2C8ZI32</accession>
<evidence type="ECO:0000256" key="4">
    <source>
        <dbReference type="ARBA" id="ARBA00022806"/>
    </source>
</evidence>
<feature type="domain" description="Helicase C-terminal" evidence="10">
    <location>
        <begin position="231"/>
        <end position="380"/>
    </location>
</feature>
<keyword evidence="3 7" id="KW-0378">Hydrolase</keyword>
<dbReference type="CDD" id="cd18787">
    <property type="entry name" value="SF2_C_DEAD"/>
    <property type="match status" value="1"/>
</dbReference>
<dbReference type="Gene3D" id="3.40.50.300">
    <property type="entry name" value="P-loop containing nucleotide triphosphate hydrolases"/>
    <property type="match status" value="2"/>
</dbReference>